<dbReference type="AlphaFoldDB" id="A0A0A1XHW4"/>
<keyword evidence="5" id="KW-0597">Phosphoprotein</keyword>
<dbReference type="GO" id="GO:0044548">
    <property type="term" value="F:S100 protein binding"/>
    <property type="evidence" value="ECO:0007669"/>
    <property type="project" value="InterPro"/>
</dbReference>
<keyword evidence="7" id="KW-0007">Acetylation</keyword>
<sequence>MSFEELLQDAGELSRFLGEATRPRVRNVLLQAKAEVEKEIVNLEMKERIAAERKAAAATPRRYLVELNEYAWDQSDKFVKLFVTLEGVQNIDESNVVATFNENSMVLHVSDLNGKDYGLTINNLLDSINVEKSYRKVKQGMVAIYLKKSNEGKHWDHLTTIQKRLKQKLDDDLKGSDDGNPENALVNIMKKMYNSGDSKTKQMIAKAWTEGQQKAHLGQGPEM</sequence>
<keyword evidence="6" id="KW-0833">Ubl conjugation pathway</keyword>
<dbReference type="InterPro" id="IPR037893">
    <property type="entry name" value="CS_CacyBP"/>
</dbReference>
<evidence type="ECO:0000313" key="13">
    <source>
        <dbReference type="EMBL" id="JAD10505.1"/>
    </source>
</evidence>
<dbReference type="PANTHER" id="PTHR13164">
    <property type="entry name" value="CALICYLIN BINDING PROTEIN"/>
    <property type="match status" value="1"/>
</dbReference>
<keyword evidence="4" id="KW-0963">Cytoplasm</keyword>
<dbReference type="InterPro" id="IPR015120">
    <property type="entry name" value="Siah-Interact_N"/>
</dbReference>
<dbReference type="InterPro" id="IPR008978">
    <property type="entry name" value="HSP20-like_chaperone"/>
</dbReference>
<dbReference type="GO" id="GO:0007507">
    <property type="term" value="P:heart development"/>
    <property type="evidence" value="ECO:0007669"/>
    <property type="project" value="TreeGrafter"/>
</dbReference>
<feature type="domain" description="CS" evidence="12">
    <location>
        <begin position="65"/>
        <end position="159"/>
    </location>
</feature>
<reference evidence="13" key="1">
    <citation type="submission" date="2014-11" db="EMBL/GenBank/DDBJ databases">
        <authorList>
            <person name="Geib S."/>
        </authorList>
    </citation>
    <scope>NUCLEOTIDE SEQUENCE</scope>
</reference>
<dbReference type="InterPro" id="IPR007052">
    <property type="entry name" value="CS_dom"/>
</dbReference>
<dbReference type="PROSITE" id="PS51048">
    <property type="entry name" value="SGS"/>
    <property type="match status" value="1"/>
</dbReference>
<dbReference type="SUPFAM" id="SSF49764">
    <property type="entry name" value="HSP20-like chaperones"/>
    <property type="match status" value="1"/>
</dbReference>
<comment type="function">
    <text evidence="9">May be involved in calcium-dependent ubiquitination and subsequent proteasomal degradation of target proteins. Probably serves as a molecular bridge in ubiquitin E3 complexes. Participates in the ubiquitin-mediated degradation of beta-catenin (CTNNB1).</text>
</comment>
<keyword evidence="10" id="KW-0175">Coiled coil</keyword>
<evidence type="ECO:0000256" key="6">
    <source>
        <dbReference type="ARBA" id="ARBA00022786"/>
    </source>
</evidence>
<evidence type="ECO:0000259" key="11">
    <source>
        <dbReference type="PROSITE" id="PS51048"/>
    </source>
</evidence>
<dbReference type="PROSITE" id="PS51203">
    <property type="entry name" value="CS"/>
    <property type="match status" value="1"/>
</dbReference>
<evidence type="ECO:0000259" key="12">
    <source>
        <dbReference type="PROSITE" id="PS51203"/>
    </source>
</evidence>
<name>A0A0A1XHW4_ZEUCU</name>
<evidence type="ECO:0000256" key="7">
    <source>
        <dbReference type="ARBA" id="ARBA00022990"/>
    </source>
</evidence>
<dbReference type="Pfam" id="PF04969">
    <property type="entry name" value="CS"/>
    <property type="match status" value="1"/>
</dbReference>
<dbReference type="GO" id="GO:0015631">
    <property type="term" value="F:tubulin binding"/>
    <property type="evidence" value="ECO:0007669"/>
    <property type="project" value="InterPro"/>
</dbReference>
<dbReference type="SUPFAM" id="SSF140106">
    <property type="entry name" value="Calcyclin-binding protein-like"/>
    <property type="match status" value="1"/>
</dbReference>
<reference evidence="13" key="2">
    <citation type="journal article" date="2015" name="Gigascience">
        <title>Reconstructing a comprehensive transcriptome assembly of a white-pupal translocated strain of the pest fruit fly Bactrocera cucurbitae.</title>
        <authorList>
            <person name="Sim S.B."/>
            <person name="Calla B."/>
            <person name="Hall B."/>
            <person name="DeRego T."/>
            <person name="Geib S.M."/>
        </authorList>
    </citation>
    <scope>NUCLEOTIDE SEQUENCE</scope>
</reference>
<dbReference type="GO" id="GO:0031625">
    <property type="term" value="F:ubiquitin protein ligase binding"/>
    <property type="evidence" value="ECO:0007669"/>
    <property type="project" value="InterPro"/>
</dbReference>
<dbReference type="InterPro" id="IPR007699">
    <property type="entry name" value="SGS_dom"/>
</dbReference>
<keyword evidence="8" id="KW-0539">Nucleus</keyword>
<feature type="coiled-coil region" evidence="10">
    <location>
        <begin position="26"/>
        <end position="53"/>
    </location>
</feature>
<dbReference type="Pfam" id="PF09032">
    <property type="entry name" value="Siah-Interact_N"/>
    <property type="match status" value="1"/>
</dbReference>
<evidence type="ECO:0000256" key="9">
    <source>
        <dbReference type="ARBA" id="ARBA00025145"/>
    </source>
</evidence>
<dbReference type="InterPro" id="IPR052289">
    <property type="entry name" value="Calcyclin-binding_UBL-bridge"/>
</dbReference>
<gene>
    <name evidence="13" type="primary">CACYBP</name>
    <name evidence="13" type="ORF">g.7562</name>
</gene>
<accession>A0A0A1XHW4</accession>
<organism evidence="13">
    <name type="scientific">Zeugodacus cucurbitae</name>
    <name type="common">Melon fruit fly</name>
    <name type="synonym">Bactrocera cucurbitae</name>
    <dbReference type="NCBI Taxonomy" id="28588"/>
    <lineage>
        <taxon>Eukaryota</taxon>
        <taxon>Metazoa</taxon>
        <taxon>Ecdysozoa</taxon>
        <taxon>Arthropoda</taxon>
        <taxon>Hexapoda</taxon>
        <taxon>Insecta</taxon>
        <taxon>Pterygota</taxon>
        <taxon>Neoptera</taxon>
        <taxon>Endopterygota</taxon>
        <taxon>Diptera</taxon>
        <taxon>Brachycera</taxon>
        <taxon>Muscomorpha</taxon>
        <taxon>Tephritoidea</taxon>
        <taxon>Tephritidae</taxon>
        <taxon>Zeugodacus</taxon>
        <taxon>Zeugodacus</taxon>
    </lineage>
</organism>
<dbReference type="EMBL" id="GBXI01003787">
    <property type="protein sequence ID" value="JAD10505.1"/>
    <property type="molecule type" value="Transcribed_RNA"/>
</dbReference>
<dbReference type="CDD" id="cd06468">
    <property type="entry name" value="p23_CacyBP"/>
    <property type="match status" value="1"/>
</dbReference>
<dbReference type="GO" id="GO:0005737">
    <property type="term" value="C:cytoplasm"/>
    <property type="evidence" value="ECO:0007669"/>
    <property type="project" value="UniProtKB-SubCell"/>
</dbReference>
<protein>
    <recommendedName>
        <fullName evidence="3">Calcyclin-binding protein</fullName>
    </recommendedName>
</protein>
<evidence type="ECO:0000256" key="1">
    <source>
        <dbReference type="ARBA" id="ARBA00004123"/>
    </source>
</evidence>
<evidence type="ECO:0000256" key="3">
    <source>
        <dbReference type="ARBA" id="ARBA00015702"/>
    </source>
</evidence>
<dbReference type="PANTHER" id="PTHR13164:SF3">
    <property type="entry name" value="CALCYCLIN-BINDING PROTEIN"/>
    <property type="match status" value="1"/>
</dbReference>
<evidence type="ECO:0000256" key="4">
    <source>
        <dbReference type="ARBA" id="ARBA00022490"/>
    </source>
</evidence>
<dbReference type="InterPro" id="IPR037201">
    <property type="entry name" value="CacyBP_N"/>
</dbReference>
<dbReference type="Gene3D" id="2.60.40.790">
    <property type="match status" value="1"/>
</dbReference>
<evidence type="ECO:0000256" key="10">
    <source>
        <dbReference type="SAM" id="Coils"/>
    </source>
</evidence>
<proteinExistence type="predicted"/>
<evidence type="ECO:0000256" key="2">
    <source>
        <dbReference type="ARBA" id="ARBA00004496"/>
    </source>
</evidence>
<dbReference type="Gene3D" id="4.10.860.10">
    <property type="entry name" value="UVR domain"/>
    <property type="match status" value="1"/>
</dbReference>
<dbReference type="GO" id="GO:0005634">
    <property type="term" value="C:nucleus"/>
    <property type="evidence" value="ECO:0007669"/>
    <property type="project" value="UniProtKB-SubCell"/>
</dbReference>
<feature type="domain" description="SGS" evidence="11">
    <location>
        <begin position="143"/>
        <end position="223"/>
    </location>
</feature>
<evidence type="ECO:0000256" key="5">
    <source>
        <dbReference type="ARBA" id="ARBA00022553"/>
    </source>
</evidence>
<comment type="subcellular location">
    <subcellularLocation>
        <location evidence="2">Cytoplasm</location>
    </subcellularLocation>
    <subcellularLocation>
        <location evidence="1">Nucleus</location>
    </subcellularLocation>
</comment>
<dbReference type="FunFam" id="2.60.40.790:FF:000006">
    <property type="entry name" value="calcyclin-binding protein-like"/>
    <property type="match status" value="1"/>
</dbReference>
<evidence type="ECO:0000256" key="8">
    <source>
        <dbReference type="ARBA" id="ARBA00023242"/>
    </source>
</evidence>